<keyword evidence="3" id="KW-1185">Reference proteome</keyword>
<dbReference type="Proteomes" id="UP001500827">
    <property type="component" value="Unassembled WGS sequence"/>
</dbReference>
<name>A0ABP7L5S3_9SPHN</name>
<sequence length="115" mass="12627">MRGRKPNTPAEATIAGLEDLMTRCAWSQSDLARKLCISTSTVSRALSARTASAAFLARANKVVEEGQSIGRGGGPSDARELHLLQEMYGLLKKVSGRIEELAAESRFSRERERHR</sequence>
<proteinExistence type="predicted"/>
<dbReference type="PROSITE" id="PS50943">
    <property type="entry name" value="HTH_CROC1"/>
    <property type="match status" value="1"/>
</dbReference>
<evidence type="ECO:0000313" key="2">
    <source>
        <dbReference type="EMBL" id="GAA3895485.1"/>
    </source>
</evidence>
<comment type="caution">
    <text evidence="2">The sequence shown here is derived from an EMBL/GenBank/DDBJ whole genome shotgun (WGS) entry which is preliminary data.</text>
</comment>
<evidence type="ECO:0000313" key="3">
    <source>
        <dbReference type="Proteomes" id="UP001500827"/>
    </source>
</evidence>
<feature type="domain" description="HTH cro/C1-type" evidence="1">
    <location>
        <begin position="17"/>
        <end position="44"/>
    </location>
</feature>
<protein>
    <recommendedName>
        <fullName evidence="1">HTH cro/C1-type domain-containing protein</fullName>
    </recommendedName>
</protein>
<dbReference type="EMBL" id="BAABBM010000001">
    <property type="protein sequence ID" value="GAA3895485.1"/>
    <property type="molecule type" value="Genomic_DNA"/>
</dbReference>
<organism evidence="2 3">
    <name type="scientific">Sphingomonas limnosediminicola</name>
    <dbReference type="NCBI Taxonomy" id="940133"/>
    <lineage>
        <taxon>Bacteria</taxon>
        <taxon>Pseudomonadati</taxon>
        <taxon>Pseudomonadota</taxon>
        <taxon>Alphaproteobacteria</taxon>
        <taxon>Sphingomonadales</taxon>
        <taxon>Sphingomonadaceae</taxon>
        <taxon>Sphingomonas</taxon>
    </lineage>
</organism>
<dbReference type="InterPro" id="IPR001387">
    <property type="entry name" value="Cro/C1-type_HTH"/>
</dbReference>
<accession>A0ABP7L5S3</accession>
<gene>
    <name evidence="2" type="ORF">GCM10022276_13200</name>
</gene>
<reference evidence="3" key="1">
    <citation type="journal article" date="2019" name="Int. J. Syst. Evol. Microbiol.">
        <title>The Global Catalogue of Microorganisms (GCM) 10K type strain sequencing project: providing services to taxonomists for standard genome sequencing and annotation.</title>
        <authorList>
            <consortium name="The Broad Institute Genomics Platform"/>
            <consortium name="The Broad Institute Genome Sequencing Center for Infectious Disease"/>
            <person name="Wu L."/>
            <person name="Ma J."/>
        </authorList>
    </citation>
    <scope>NUCLEOTIDE SEQUENCE [LARGE SCALE GENOMIC DNA]</scope>
    <source>
        <strain evidence="3">JCM 17543</strain>
    </source>
</reference>
<evidence type="ECO:0000259" key="1">
    <source>
        <dbReference type="PROSITE" id="PS50943"/>
    </source>
</evidence>